<dbReference type="eggNOG" id="COG1653">
    <property type="taxonomic scope" value="Bacteria"/>
</dbReference>
<dbReference type="GO" id="GO:0042956">
    <property type="term" value="P:maltodextrin transmembrane transport"/>
    <property type="evidence" value="ECO:0007669"/>
    <property type="project" value="TreeGrafter"/>
</dbReference>
<dbReference type="OrthoDB" id="9782846at2"/>
<dbReference type="RefSeq" id="WP_036686100.1">
    <property type="nucleotide sequence ID" value="NZ_FYEP01000002.1"/>
</dbReference>
<feature type="chain" id="PRO_5038727030" evidence="4">
    <location>
        <begin position="21"/>
        <end position="427"/>
    </location>
</feature>
<keyword evidence="3 4" id="KW-0732">Signal</keyword>
<evidence type="ECO:0000256" key="4">
    <source>
        <dbReference type="SAM" id="SignalP"/>
    </source>
</evidence>
<gene>
    <name evidence="5" type="ORF">ET33_09865</name>
</gene>
<evidence type="ECO:0000256" key="1">
    <source>
        <dbReference type="ARBA" id="ARBA00008520"/>
    </source>
</evidence>
<reference evidence="5 6" key="1">
    <citation type="submission" date="2014-06" db="EMBL/GenBank/DDBJ databases">
        <title>Draft genome sequence of Paenibacillus sp. MSt1.</title>
        <authorList>
            <person name="Aw Y.K."/>
            <person name="Ong K.S."/>
            <person name="Gan H.M."/>
            <person name="Lee S.M."/>
        </authorList>
    </citation>
    <scope>NUCLEOTIDE SEQUENCE [LARGE SCALE GENOMIC DNA]</scope>
    <source>
        <strain evidence="5 6">MSt1</strain>
    </source>
</reference>
<evidence type="ECO:0000313" key="6">
    <source>
        <dbReference type="Proteomes" id="UP000028123"/>
    </source>
</evidence>
<dbReference type="Pfam" id="PF01547">
    <property type="entry name" value="SBP_bac_1"/>
    <property type="match status" value="1"/>
</dbReference>
<dbReference type="PANTHER" id="PTHR30061">
    <property type="entry name" value="MALTOSE-BINDING PERIPLASMIC PROTEIN"/>
    <property type="match status" value="1"/>
</dbReference>
<dbReference type="PANTHER" id="PTHR30061:SF50">
    <property type="entry name" value="MALTOSE_MALTODEXTRIN-BINDING PERIPLASMIC PROTEIN"/>
    <property type="match status" value="1"/>
</dbReference>
<dbReference type="Proteomes" id="UP000028123">
    <property type="component" value="Unassembled WGS sequence"/>
</dbReference>
<name>A0A081NZZ1_9BACL</name>
<proteinExistence type="inferred from homology"/>
<dbReference type="AlphaFoldDB" id="A0A081NZZ1"/>
<dbReference type="InterPro" id="IPR006059">
    <property type="entry name" value="SBP"/>
</dbReference>
<organism evidence="5 6">
    <name type="scientific">Paenibacillus tyrfis</name>
    <dbReference type="NCBI Taxonomy" id="1501230"/>
    <lineage>
        <taxon>Bacteria</taxon>
        <taxon>Bacillati</taxon>
        <taxon>Bacillota</taxon>
        <taxon>Bacilli</taxon>
        <taxon>Bacillales</taxon>
        <taxon>Paenibacillaceae</taxon>
        <taxon>Paenibacillus</taxon>
    </lineage>
</organism>
<feature type="signal peptide" evidence="4">
    <location>
        <begin position="1"/>
        <end position="20"/>
    </location>
</feature>
<dbReference type="GO" id="GO:0015768">
    <property type="term" value="P:maltose transport"/>
    <property type="evidence" value="ECO:0007669"/>
    <property type="project" value="TreeGrafter"/>
</dbReference>
<dbReference type="GO" id="GO:0055052">
    <property type="term" value="C:ATP-binding cassette (ABC) transporter complex, substrate-binding subunit-containing"/>
    <property type="evidence" value="ECO:0007669"/>
    <property type="project" value="TreeGrafter"/>
</dbReference>
<keyword evidence="2" id="KW-0813">Transport</keyword>
<comment type="caution">
    <text evidence="5">The sequence shown here is derived from an EMBL/GenBank/DDBJ whole genome shotgun (WGS) entry which is preliminary data.</text>
</comment>
<dbReference type="CDD" id="cd14748">
    <property type="entry name" value="PBP2_UgpB"/>
    <property type="match status" value="1"/>
</dbReference>
<keyword evidence="5" id="KW-0762">Sugar transport</keyword>
<dbReference type="Gene3D" id="3.40.190.10">
    <property type="entry name" value="Periplasmic binding protein-like II"/>
    <property type="match status" value="1"/>
</dbReference>
<sequence length="427" mass="46199">MKKSLSVILSVGLASSMVLAGCAKEEAKPAPTGDAPKSGEPVTVTLAGWGSSPEEQDLLKQTIQEFESKHPNVKVKYEVIADQYMDVIKTRLIGGEGPDVFYLDAFEAPALIEKGVVEPLDSYVKPEFDVADFEEPLLNAFKVGGKTYGFPKDSSTLAMFYNKKHFEEAGITKPPTTWEELQDAAKKLTKTEGGKTVRFGFGVAPELARQMYMAQAFGGKVSDDKGNAAYASPEALKGLQLVVDLHNKDKSSGEPKEVGAGWGGEMFGQGKASIVFEGNWAIPFLNSNYKDLQYATAELPTVNGKKGTMAFTVAYVMNKASKKKEASWELISYLTGKEGMKTWTSKGFALPTRKSVAKELGYDKDPLRGALVAGSAYSTPWQAGPTLPTVMNNFNNQFLDAFLGKSSLEDAMKKAQETANKEIAAGK</sequence>
<dbReference type="SUPFAM" id="SSF53850">
    <property type="entry name" value="Periplasmic binding protein-like II"/>
    <property type="match status" value="1"/>
</dbReference>
<evidence type="ECO:0000313" key="5">
    <source>
        <dbReference type="EMBL" id="KEQ24014.1"/>
    </source>
</evidence>
<protein>
    <submittedName>
        <fullName evidence="5">Sugar transporter</fullName>
    </submittedName>
</protein>
<accession>A0A081NZZ1</accession>
<dbReference type="GO" id="GO:1901982">
    <property type="term" value="F:maltose binding"/>
    <property type="evidence" value="ECO:0007669"/>
    <property type="project" value="TreeGrafter"/>
</dbReference>
<evidence type="ECO:0000256" key="2">
    <source>
        <dbReference type="ARBA" id="ARBA00022448"/>
    </source>
</evidence>
<dbReference type="EMBL" id="JNVM01000017">
    <property type="protein sequence ID" value="KEQ24014.1"/>
    <property type="molecule type" value="Genomic_DNA"/>
</dbReference>
<evidence type="ECO:0000256" key="3">
    <source>
        <dbReference type="ARBA" id="ARBA00022729"/>
    </source>
</evidence>
<keyword evidence="6" id="KW-1185">Reference proteome</keyword>
<dbReference type="PROSITE" id="PS51257">
    <property type="entry name" value="PROKAR_LIPOPROTEIN"/>
    <property type="match status" value="1"/>
</dbReference>
<comment type="similarity">
    <text evidence="1">Belongs to the bacterial solute-binding protein 1 family.</text>
</comment>